<dbReference type="AlphaFoldDB" id="A0A4Z2FSJ7"/>
<gene>
    <name evidence="1" type="ORF">EYF80_045680</name>
</gene>
<sequence>MVRREIRTRPARRPSKKLRCILLKKERSGDLPESCSERLGVPLPALTVWAAPLLHSNTTQTAAAGTVWDTSASRTGQIPGQLSTKCILEKSLSAAVTMTTDNGDPEGDNQSALWSMAVIWMEVTSRASCFHSAAQSREDALHTDNPRA</sequence>
<evidence type="ECO:0000313" key="2">
    <source>
        <dbReference type="Proteomes" id="UP000314294"/>
    </source>
</evidence>
<evidence type="ECO:0000313" key="1">
    <source>
        <dbReference type="EMBL" id="TNN44129.1"/>
    </source>
</evidence>
<comment type="caution">
    <text evidence="1">The sequence shown here is derived from an EMBL/GenBank/DDBJ whole genome shotgun (WGS) entry which is preliminary data.</text>
</comment>
<dbReference type="EMBL" id="SRLO01000922">
    <property type="protein sequence ID" value="TNN44129.1"/>
    <property type="molecule type" value="Genomic_DNA"/>
</dbReference>
<protein>
    <submittedName>
        <fullName evidence="1">Uncharacterized protein</fullName>
    </submittedName>
</protein>
<dbReference type="Proteomes" id="UP000314294">
    <property type="component" value="Unassembled WGS sequence"/>
</dbReference>
<organism evidence="1 2">
    <name type="scientific">Liparis tanakae</name>
    <name type="common">Tanaka's snailfish</name>
    <dbReference type="NCBI Taxonomy" id="230148"/>
    <lineage>
        <taxon>Eukaryota</taxon>
        <taxon>Metazoa</taxon>
        <taxon>Chordata</taxon>
        <taxon>Craniata</taxon>
        <taxon>Vertebrata</taxon>
        <taxon>Euteleostomi</taxon>
        <taxon>Actinopterygii</taxon>
        <taxon>Neopterygii</taxon>
        <taxon>Teleostei</taxon>
        <taxon>Neoteleostei</taxon>
        <taxon>Acanthomorphata</taxon>
        <taxon>Eupercaria</taxon>
        <taxon>Perciformes</taxon>
        <taxon>Cottioidei</taxon>
        <taxon>Cottales</taxon>
        <taxon>Liparidae</taxon>
        <taxon>Liparis</taxon>
    </lineage>
</organism>
<proteinExistence type="predicted"/>
<name>A0A4Z2FSJ7_9TELE</name>
<accession>A0A4Z2FSJ7</accession>
<keyword evidence="2" id="KW-1185">Reference proteome</keyword>
<reference evidence="1 2" key="1">
    <citation type="submission" date="2019-03" db="EMBL/GenBank/DDBJ databases">
        <title>First draft genome of Liparis tanakae, snailfish: a comprehensive survey of snailfish specific genes.</title>
        <authorList>
            <person name="Kim W."/>
            <person name="Song I."/>
            <person name="Jeong J.-H."/>
            <person name="Kim D."/>
            <person name="Kim S."/>
            <person name="Ryu S."/>
            <person name="Song J.Y."/>
            <person name="Lee S.K."/>
        </authorList>
    </citation>
    <scope>NUCLEOTIDE SEQUENCE [LARGE SCALE GENOMIC DNA]</scope>
    <source>
        <tissue evidence="1">Muscle</tissue>
    </source>
</reference>